<accession>A0AAV7RGD1</accession>
<dbReference type="EMBL" id="JANPWB010000009">
    <property type="protein sequence ID" value="KAJ1151889.1"/>
    <property type="molecule type" value="Genomic_DNA"/>
</dbReference>
<reference evidence="2" key="1">
    <citation type="journal article" date="2022" name="bioRxiv">
        <title>Sequencing and chromosome-scale assembly of the giantPleurodeles waltlgenome.</title>
        <authorList>
            <person name="Brown T."/>
            <person name="Elewa A."/>
            <person name="Iarovenko S."/>
            <person name="Subramanian E."/>
            <person name="Araus A.J."/>
            <person name="Petzold A."/>
            <person name="Susuki M."/>
            <person name="Suzuki K.-i.T."/>
            <person name="Hayashi T."/>
            <person name="Toyoda A."/>
            <person name="Oliveira C."/>
            <person name="Osipova E."/>
            <person name="Leigh N.D."/>
            <person name="Simon A."/>
            <person name="Yun M.H."/>
        </authorList>
    </citation>
    <scope>NUCLEOTIDE SEQUENCE</scope>
    <source>
        <strain evidence="2">20211129_DDA</strain>
        <tissue evidence="2">Liver</tissue>
    </source>
</reference>
<name>A0AAV7RGD1_PLEWA</name>
<dbReference type="Proteomes" id="UP001066276">
    <property type="component" value="Chromosome 5"/>
</dbReference>
<organism evidence="2 3">
    <name type="scientific">Pleurodeles waltl</name>
    <name type="common">Iberian ribbed newt</name>
    <dbReference type="NCBI Taxonomy" id="8319"/>
    <lineage>
        <taxon>Eukaryota</taxon>
        <taxon>Metazoa</taxon>
        <taxon>Chordata</taxon>
        <taxon>Craniata</taxon>
        <taxon>Vertebrata</taxon>
        <taxon>Euteleostomi</taxon>
        <taxon>Amphibia</taxon>
        <taxon>Batrachia</taxon>
        <taxon>Caudata</taxon>
        <taxon>Salamandroidea</taxon>
        <taxon>Salamandridae</taxon>
        <taxon>Pleurodelinae</taxon>
        <taxon>Pleurodeles</taxon>
    </lineage>
</organism>
<dbReference type="AlphaFoldDB" id="A0AAV7RGD1"/>
<feature type="region of interest" description="Disordered" evidence="1">
    <location>
        <begin position="1"/>
        <end position="49"/>
    </location>
</feature>
<evidence type="ECO:0000313" key="2">
    <source>
        <dbReference type="EMBL" id="KAJ1151889.1"/>
    </source>
</evidence>
<comment type="caution">
    <text evidence="2">The sequence shown here is derived from an EMBL/GenBank/DDBJ whole genome shotgun (WGS) entry which is preliminary data.</text>
</comment>
<sequence>MYNDAGESSPPPKSLLTVRPPGSGGSKAQKPASENHRSSPEHRPGEICSRPKLRDAWRLSSVRREFTGSVLADRHVPPCLLSQKAFMTAAKQIEWLQHDNIDDAGMGF</sequence>
<feature type="compositionally biased region" description="Basic and acidic residues" evidence="1">
    <location>
        <begin position="33"/>
        <end position="45"/>
    </location>
</feature>
<evidence type="ECO:0000313" key="3">
    <source>
        <dbReference type="Proteomes" id="UP001066276"/>
    </source>
</evidence>
<keyword evidence="3" id="KW-1185">Reference proteome</keyword>
<proteinExistence type="predicted"/>
<evidence type="ECO:0000256" key="1">
    <source>
        <dbReference type="SAM" id="MobiDB-lite"/>
    </source>
</evidence>
<protein>
    <submittedName>
        <fullName evidence="2">Uncharacterized protein</fullName>
    </submittedName>
</protein>
<gene>
    <name evidence="2" type="ORF">NDU88_004668</name>
</gene>